<dbReference type="Proteomes" id="UP000287651">
    <property type="component" value="Unassembled WGS sequence"/>
</dbReference>
<evidence type="ECO:0000256" key="1">
    <source>
        <dbReference type="SAM" id="MobiDB-lite"/>
    </source>
</evidence>
<feature type="non-terminal residue" evidence="3">
    <location>
        <position position="319"/>
    </location>
</feature>
<keyword evidence="2" id="KW-0472">Membrane</keyword>
<evidence type="ECO:0000313" key="4">
    <source>
        <dbReference type="Proteomes" id="UP000287651"/>
    </source>
</evidence>
<feature type="region of interest" description="Disordered" evidence="1">
    <location>
        <begin position="286"/>
        <end position="319"/>
    </location>
</feature>
<name>A0A426YED3_ENSVE</name>
<feature type="compositionally biased region" description="Gly residues" evidence="1">
    <location>
        <begin position="307"/>
        <end position="319"/>
    </location>
</feature>
<gene>
    <name evidence="3" type="ORF">B296_00048409</name>
</gene>
<dbReference type="EMBL" id="AMZH03012984">
    <property type="protein sequence ID" value="RRT50040.1"/>
    <property type="molecule type" value="Genomic_DNA"/>
</dbReference>
<feature type="compositionally biased region" description="Gly residues" evidence="1">
    <location>
        <begin position="232"/>
        <end position="258"/>
    </location>
</feature>
<reference evidence="3 4" key="1">
    <citation type="journal article" date="2014" name="Agronomy (Basel)">
        <title>A Draft Genome Sequence for Ensete ventricosum, the Drought-Tolerant Tree Against Hunger.</title>
        <authorList>
            <person name="Harrison J."/>
            <person name="Moore K.A."/>
            <person name="Paszkiewicz K."/>
            <person name="Jones T."/>
            <person name="Grant M."/>
            <person name="Ambacheew D."/>
            <person name="Muzemil S."/>
            <person name="Studholme D.J."/>
        </authorList>
    </citation>
    <scope>NUCLEOTIDE SEQUENCE [LARGE SCALE GENOMIC DNA]</scope>
</reference>
<proteinExistence type="predicted"/>
<evidence type="ECO:0000313" key="3">
    <source>
        <dbReference type="EMBL" id="RRT50040.1"/>
    </source>
</evidence>
<organism evidence="3 4">
    <name type="scientific">Ensete ventricosum</name>
    <name type="common">Abyssinian banana</name>
    <name type="synonym">Musa ensete</name>
    <dbReference type="NCBI Taxonomy" id="4639"/>
    <lineage>
        <taxon>Eukaryota</taxon>
        <taxon>Viridiplantae</taxon>
        <taxon>Streptophyta</taxon>
        <taxon>Embryophyta</taxon>
        <taxon>Tracheophyta</taxon>
        <taxon>Spermatophyta</taxon>
        <taxon>Magnoliopsida</taxon>
        <taxon>Liliopsida</taxon>
        <taxon>Zingiberales</taxon>
        <taxon>Musaceae</taxon>
        <taxon>Ensete</taxon>
    </lineage>
</organism>
<feature type="region of interest" description="Disordered" evidence="1">
    <location>
        <begin position="228"/>
        <end position="261"/>
    </location>
</feature>
<comment type="caution">
    <text evidence="3">The sequence shown here is derived from an EMBL/GenBank/DDBJ whole genome shotgun (WGS) entry which is preliminary data.</text>
</comment>
<evidence type="ECO:0000256" key="2">
    <source>
        <dbReference type="SAM" id="Phobius"/>
    </source>
</evidence>
<feature type="compositionally biased region" description="Gly residues" evidence="1">
    <location>
        <begin position="286"/>
        <end position="298"/>
    </location>
</feature>
<protein>
    <submittedName>
        <fullName evidence="3">Uncharacterized protein</fullName>
    </submittedName>
</protein>
<keyword evidence="2" id="KW-1133">Transmembrane helix</keyword>
<accession>A0A426YED3</accession>
<keyword evidence="2" id="KW-0812">Transmembrane</keyword>
<dbReference type="AlphaFoldDB" id="A0A426YED3"/>
<feature type="transmembrane region" description="Helical" evidence="2">
    <location>
        <begin position="174"/>
        <end position="195"/>
    </location>
</feature>
<sequence>MGTKTTKRRKRDHCVPNVRLVNTHPPNARREALEFVVNAGETTCVRHPTRQQWLGVIAAGRFYDDETKKGTTRWTVEIARLNRGAPGWKLLPNDGLTRRRAEWRAASRLAAGGRLVGVPEAHASTAVMDSAPRCQRRNPGYAPEPARLVAPGTTGPPGAAQAGRLRPVRRCHRGLLPVKMVVGVVMVVVVVMLRARAAVLVQIRRAAYPMHPTAAQVGRALDPMHAATAADGGVGTEGEEGGGAIDGGGGGGEGGGSGRDCEHGAPRAAGCGGVDGVNVALVEGGGGTVAARGRGGGGEGEEEEAEAGGGGEGGGAGVE</sequence>